<comment type="caution">
    <text evidence="2">The sequence shown here is derived from an EMBL/GenBank/DDBJ whole genome shotgun (WGS) entry which is preliminary data.</text>
</comment>
<organism evidence="2 3">
    <name type="scientific">Dreissena polymorpha</name>
    <name type="common">Zebra mussel</name>
    <name type="synonym">Mytilus polymorpha</name>
    <dbReference type="NCBI Taxonomy" id="45954"/>
    <lineage>
        <taxon>Eukaryota</taxon>
        <taxon>Metazoa</taxon>
        <taxon>Spiralia</taxon>
        <taxon>Lophotrochozoa</taxon>
        <taxon>Mollusca</taxon>
        <taxon>Bivalvia</taxon>
        <taxon>Autobranchia</taxon>
        <taxon>Heteroconchia</taxon>
        <taxon>Euheterodonta</taxon>
        <taxon>Imparidentia</taxon>
        <taxon>Neoheterodontei</taxon>
        <taxon>Myida</taxon>
        <taxon>Dreissenoidea</taxon>
        <taxon>Dreissenidae</taxon>
        <taxon>Dreissena</taxon>
    </lineage>
</organism>
<dbReference type="Gene3D" id="3.30.70.330">
    <property type="match status" value="1"/>
</dbReference>
<dbReference type="Pfam" id="PF00076">
    <property type="entry name" value="RRM_1"/>
    <property type="match status" value="1"/>
</dbReference>
<dbReference type="Proteomes" id="UP000828390">
    <property type="component" value="Unassembled WGS sequence"/>
</dbReference>
<dbReference type="AlphaFoldDB" id="A0A9D4EYT0"/>
<evidence type="ECO:0000313" key="3">
    <source>
        <dbReference type="Proteomes" id="UP000828390"/>
    </source>
</evidence>
<dbReference type="InterPro" id="IPR000504">
    <property type="entry name" value="RRM_dom"/>
</dbReference>
<protein>
    <recommendedName>
        <fullName evidence="1">RRM domain-containing protein</fullName>
    </recommendedName>
</protein>
<reference evidence="2" key="2">
    <citation type="submission" date="2020-11" db="EMBL/GenBank/DDBJ databases">
        <authorList>
            <person name="McCartney M.A."/>
            <person name="Auch B."/>
            <person name="Kono T."/>
            <person name="Mallez S."/>
            <person name="Becker A."/>
            <person name="Gohl D.M."/>
            <person name="Silverstein K.A.T."/>
            <person name="Koren S."/>
            <person name="Bechman K.B."/>
            <person name="Herman A."/>
            <person name="Abrahante J.E."/>
            <person name="Garbe J."/>
        </authorList>
    </citation>
    <scope>NUCLEOTIDE SEQUENCE</scope>
    <source>
        <strain evidence="2">Duluth1</strain>
        <tissue evidence="2">Whole animal</tissue>
    </source>
</reference>
<gene>
    <name evidence="2" type="ORF">DPMN_167410</name>
</gene>
<dbReference type="SUPFAM" id="SSF54928">
    <property type="entry name" value="RNA-binding domain, RBD"/>
    <property type="match status" value="1"/>
</dbReference>
<reference evidence="2" key="1">
    <citation type="journal article" date="2019" name="bioRxiv">
        <title>The Genome of the Zebra Mussel, Dreissena polymorpha: A Resource for Invasive Species Research.</title>
        <authorList>
            <person name="McCartney M.A."/>
            <person name="Auch B."/>
            <person name="Kono T."/>
            <person name="Mallez S."/>
            <person name="Zhang Y."/>
            <person name="Obille A."/>
            <person name="Becker A."/>
            <person name="Abrahante J.E."/>
            <person name="Garbe J."/>
            <person name="Badalamenti J.P."/>
            <person name="Herman A."/>
            <person name="Mangelson H."/>
            <person name="Liachko I."/>
            <person name="Sullivan S."/>
            <person name="Sone E.D."/>
            <person name="Koren S."/>
            <person name="Silverstein K.A.T."/>
            <person name="Beckman K.B."/>
            <person name="Gohl D.M."/>
        </authorList>
    </citation>
    <scope>NUCLEOTIDE SEQUENCE</scope>
    <source>
        <strain evidence="2">Duluth1</strain>
        <tissue evidence="2">Whole animal</tissue>
    </source>
</reference>
<accession>A0A9D4EYT0</accession>
<name>A0A9D4EYT0_DREPO</name>
<evidence type="ECO:0000313" key="2">
    <source>
        <dbReference type="EMBL" id="KAH3789235.1"/>
    </source>
</evidence>
<sequence>MLLKALLPHHGWRGCPDIVIHLFQTSTPLRGDNSEPNQDPYCFVEFYDHESAAAALAAMNKRMCLGRSEGKIILQKEDFAVVPSNFSQICR</sequence>
<dbReference type="InterPro" id="IPR012677">
    <property type="entry name" value="Nucleotide-bd_a/b_plait_sf"/>
</dbReference>
<evidence type="ECO:0000259" key="1">
    <source>
        <dbReference type="Pfam" id="PF00076"/>
    </source>
</evidence>
<keyword evidence="3" id="KW-1185">Reference proteome</keyword>
<feature type="domain" description="RRM" evidence="1">
    <location>
        <begin position="37"/>
        <end position="67"/>
    </location>
</feature>
<dbReference type="GO" id="GO:0003723">
    <property type="term" value="F:RNA binding"/>
    <property type="evidence" value="ECO:0007669"/>
    <property type="project" value="InterPro"/>
</dbReference>
<proteinExistence type="predicted"/>
<dbReference type="InterPro" id="IPR035979">
    <property type="entry name" value="RBD_domain_sf"/>
</dbReference>
<dbReference type="EMBL" id="JAIWYP010000008">
    <property type="protein sequence ID" value="KAH3789235.1"/>
    <property type="molecule type" value="Genomic_DNA"/>
</dbReference>